<proteinExistence type="inferred from homology"/>
<gene>
    <name evidence="4" type="ORF">SFRICE_001663</name>
</gene>
<name>A0A2H1VHJ9_SPOFR</name>
<evidence type="ECO:0000256" key="3">
    <source>
        <dbReference type="ARBA" id="ARBA00023186"/>
    </source>
</evidence>
<comment type="similarity">
    <text evidence="1">Belongs to the PSMG1 family.</text>
</comment>
<evidence type="ECO:0000256" key="1">
    <source>
        <dbReference type="ARBA" id="ARBA00005261"/>
    </source>
</evidence>
<protein>
    <recommendedName>
        <fullName evidence="2">Proteasome assembly chaperone 1</fullName>
    </recommendedName>
</protein>
<dbReference type="PANTHER" id="PTHR15069">
    <property type="entry name" value="PROTEASOME ASSEMBLY CHAPERONE 1"/>
    <property type="match status" value="1"/>
</dbReference>
<dbReference type="PANTHER" id="PTHR15069:SF1">
    <property type="entry name" value="PROTEASOME ASSEMBLY CHAPERONE 1"/>
    <property type="match status" value="1"/>
</dbReference>
<accession>A0A2H1VHJ9</accession>
<evidence type="ECO:0000256" key="2">
    <source>
        <dbReference type="ARBA" id="ARBA00019180"/>
    </source>
</evidence>
<dbReference type="GO" id="GO:0080129">
    <property type="term" value="P:proteasome core complex assembly"/>
    <property type="evidence" value="ECO:0007669"/>
    <property type="project" value="TreeGrafter"/>
</dbReference>
<reference evidence="4" key="1">
    <citation type="submission" date="2016-07" db="EMBL/GenBank/DDBJ databases">
        <authorList>
            <person name="Bretaudeau A."/>
        </authorList>
    </citation>
    <scope>NUCLEOTIDE SEQUENCE</scope>
    <source>
        <strain evidence="4">Rice</strain>
        <tissue evidence="4">Whole body</tissue>
    </source>
</reference>
<dbReference type="EMBL" id="ODYU01002594">
    <property type="protein sequence ID" value="SOQ40305.1"/>
    <property type="molecule type" value="Genomic_DNA"/>
</dbReference>
<dbReference type="GO" id="GO:0070628">
    <property type="term" value="F:proteasome binding"/>
    <property type="evidence" value="ECO:0007669"/>
    <property type="project" value="TreeGrafter"/>
</dbReference>
<keyword evidence="3" id="KW-0143">Chaperone</keyword>
<dbReference type="InterPro" id="IPR016565">
    <property type="entry name" value="Proteasome_assmbl_chp_1"/>
</dbReference>
<dbReference type="GO" id="GO:0005783">
    <property type="term" value="C:endoplasmic reticulum"/>
    <property type="evidence" value="ECO:0007669"/>
    <property type="project" value="InterPro"/>
</dbReference>
<sequence>MTTFGEINEPSSRTAWEDWDEVLFTENYIDLRLEKEVEVPKQIDTLIILEGKYLFDCVRAHNELELVNASPEVNLRLFKTKKLNNYVCMIRDYNLILSSEIVEMLKKYINVSTDVIGVLTKPLVEYQVSELVTHDYVIRSLSASKPTRDLDKTFPHLEQPNIISGVSAGVLCWREVNDKPAMVVVCYIEHPEEVQIQELNNLLEKFKVIPHVEKTHRDNLLNSNLYI</sequence>
<organism evidence="4">
    <name type="scientific">Spodoptera frugiperda</name>
    <name type="common">Fall armyworm</name>
    <dbReference type="NCBI Taxonomy" id="7108"/>
    <lineage>
        <taxon>Eukaryota</taxon>
        <taxon>Metazoa</taxon>
        <taxon>Ecdysozoa</taxon>
        <taxon>Arthropoda</taxon>
        <taxon>Hexapoda</taxon>
        <taxon>Insecta</taxon>
        <taxon>Pterygota</taxon>
        <taxon>Neoptera</taxon>
        <taxon>Endopterygota</taxon>
        <taxon>Lepidoptera</taxon>
        <taxon>Glossata</taxon>
        <taxon>Ditrysia</taxon>
        <taxon>Noctuoidea</taxon>
        <taxon>Noctuidae</taxon>
        <taxon>Amphipyrinae</taxon>
        <taxon>Spodoptera</taxon>
    </lineage>
</organism>
<evidence type="ECO:0000313" key="4">
    <source>
        <dbReference type="EMBL" id="SOQ40305.1"/>
    </source>
</evidence>
<dbReference type="AlphaFoldDB" id="A0A2H1VHJ9"/>